<keyword evidence="3" id="KW-1185">Reference proteome</keyword>
<proteinExistence type="predicted"/>
<dbReference type="OrthoDB" id="3358418at2759"/>
<dbReference type="STRING" id="436010.A0A166FZ85"/>
<name>A0A166FZ85_9AGAM</name>
<reference evidence="2 3" key="1">
    <citation type="journal article" date="2016" name="Mol. Biol. Evol.">
        <title>Comparative Genomics of Early-Diverging Mushroom-Forming Fungi Provides Insights into the Origins of Lignocellulose Decay Capabilities.</title>
        <authorList>
            <person name="Nagy L.G."/>
            <person name="Riley R."/>
            <person name="Tritt A."/>
            <person name="Adam C."/>
            <person name="Daum C."/>
            <person name="Floudas D."/>
            <person name="Sun H."/>
            <person name="Yadav J.S."/>
            <person name="Pangilinan J."/>
            <person name="Larsson K.H."/>
            <person name="Matsuura K."/>
            <person name="Barry K."/>
            <person name="Labutti K."/>
            <person name="Kuo R."/>
            <person name="Ohm R.A."/>
            <person name="Bhattacharya S.S."/>
            <person name="Shirouzu T."/>
            <person name="Yoshinaga Y."/>
            <person name="Martin F.M."/>
            <person name="Grigoriev I.V."/>
            <person name="Hibbett D.S."/>
        </authorList>
    </citation>
    <scope>NUCLEOTIDE SEQUENCE [LARGE SCALE GENOMIC DNA]</scope>
    <source>
        <strain evidence="2 3">CBS 109695</strain>
    </source>
</reference>
<accession>A0A166FZ85</accession>
<dbReference type="EMBL" id="KV417584">
    <property type="protein sequence ID" value="KZP17317.1"/>
    <property type="molecule type" value="Genomic_DNA"/>
</dbReference>
<dbReference type="Proteomes" id="UP000076532">
    <property type="component" value="Unassembled WGS sequence"/>
</dbReference>
<evidence type="ECO:0000313" key="3">
    <source>
        <dbReference type="Proteomes" id="UP000076532"/>
    </source>
</evidence>
<evidence type="ECO:0000256" key="1">
    <source>
        <dbReference type="SAM" id="MobiDB-lite"/>
    </source>
</evidence>
<evidence type="ECO:0000313" key="2">
    <source>
        <dbReference type="EMBL" id="KZP17317.1"/>
    </source>
</evidence>
<sequence length="320" mass="36883">MRIDSDKHLPDSHIESTPLPLTEPIRFIWDKTPKQSVHNGRMKARFVTDLKAHRRLYRHIPDKDFSKKTIDSAFDQAFITLRQKFKIQRDESAALHVKQKEEAKALKARRLSRKKNKLTNRSEKRNGTEAFEHVTFDGALQLECMSSEESEPEDAPGSVSRPATTFRIRGLPWRSHRLRNFYMTLDEGDQIDKSTQPRRGLGRRDRCPGPNKEIYFLPPKGVASWMISRKWLNELQQTRPEIAPLMKDIVEDPPGFDWNIFLALGGEDSEEELEHPVGSQMAFNGMTFGHDLDFIQQQYLSPHQPINTSTSSLHNALASI</sequence>
<protein>
    <submittedName>
        <fullName evidence="2">Uncharacterized protein</fullName>
    </submittedName>
</protein>
<feature type="compositionally biased region" description="Basic and acidic residues" evidence="1">
    <location>
        <begin position="120"/>
        <end position="129"/>
    </location>
</feature>
<dbReference type="AlphaFoldDB" id="A0A166FZ85"/>
<gene>
    <name evidence="2" type="ORF">FIBSPDRAFT_33123</name>
</gene>
<feature type="region of interest" description="Disordered" evidence="1">
    <location>
        <begin position="110"/>
        <end position="129"/>
    </location>
</feature>
<organism evidence="2 3">
    <name type="scientific">Athelia psychrophila</name>
    <dbReference type="NCBI Taxonomy" id="1759441"/>
    <lineage>
        <taxon>Eukaryota</taxon>
        <taxon>Fungi</taxon>
        <taxon>Dikarya</taxon>
        <taxon>Basidiomycota</taxon>
        <taxon>Agaricomycotina</taxon>
        <taxon>Agaricomycetes</taxon>
        <taxon>Agaricomycetidae</taxon>
        <taxon>Atheliales</taxon>
        <taxon>Atheliaceae</taxon>
        <taxon>Athelia</taxon>
    </lineage>
</organism>